<keyword evidence="5" id="KW-1133">Transmembrane helix</keyword>
<dbReference type="Proteomes" id="UP001303046">
    <property type="component" value="Unassembled WGS sequence"/>
</dbReference>
<dbReference type="EMBL" id="JAVFWL010000006">
    <property type="protein sequence ID" value="KAK6765899.1"/>
    <property type="molecule type" value="Genomic_DNA"/>
</dbReference>
<reference evidence="7 8" key="1">
    <citation type="submission" date="2023-08" db="EMBL/GenBank/DDBJ databases">
        <title>A Necator americanus chromosomal reference genome.</title>
        <authorList>
            <person name="Ilik V."/>
            <person name="Petrzelkova K.J."/>
            <person name="Pardy F."/>
            <person name="Fuh T."/>
            <person name="Niatou-Singa F.S."/>
            <person name="Gouil Q."/>
            <person name="Baker L."/>
            <person name="Ritchie M.E."/>
            <person name="Jex A.R."/>
            <person name="Gazzola D."/>
            <person name="Li H."/>
            <person name="Toshio Fujiwara R."/>
            <person name="Zhan B."/>
            <person name="Aroian R.V."/>
            <person name="Pafco B."/>
            <person name="Schwarz E.M."/>
        </authorList>
    </citation>
    <scope>NUCLEOTIDE SEQUENCE [LARGE SCALE GENOMIC DNA]</scope>
    <source>
        <strain evidence="7 8">Aroian</strain>
        <tissue evidence="7">Whole animal</tissue>
    </source>
</reference>
<dbReference type="InterPro" id="IPR001279">
    <property type="entry name" value="Metallo-B-lactamas"/>
</dbReference>
<feature type="transmembrane region" description="Helical" evidence="5">
    <location>
        <begin position="26"/>
        <end position="42"/>
    </location>
</feature>
<dbReference type="InterPro" id="IPR050662">
    <property type="entry name" value="Sec-metab_biosynth-thioest"/>
</dbReference>
<comment type="caution">
    <text evidence="7">The sequence shown here is derived from an EMBL/GenBank/DDBJ whole genome shotgun (WGS) entry which is preliminary data.</text>
</comment>
<feature type="domain" description="Metallo-beta-lactamase" evidence="6">
    <location>
        <begin position="83"/>
        <end position="246"/>
    </location>
</feature>
<dbReference type="PANTHER" id="PTHR23131:SF0">
    <property type="entry name" value="ENDORIBONUCLEASE LACTB2"/>
    <property type="match status" value="1"/>
</dbReference>
<dbReference type="SMART" id="SM00849">
    <property type="entry name" value="Lactamase_B"/>
    <property type="match status" value="1"/>
</dbReference>
<evidence type="ECO:0000313" key="7">
    <source>
        <dbReference type="EMBL" id="KAK6765899.1"/>
    </source>
</evidence>
<dbReference type="PANTHER" id="PTHR23131">
    <property type="entry name" value="ENDORIBONUCLEASE LACTB2"/>
    <property type="match status" value="1"/>
</dbReference>
<dbReference type="InterPro" id="IPR036388">
    <property type="entry name" value="WH-like_DNA-bd_sf"/>
</dbReference>
<keyword evidence="4" id="KW-0862">Zinc</keyword>
<keyword evidence="2" id="KW-0479">Metal-binding</keyword>
<dbReference type="InterPro" id="IPR047921">
    <property type="entry name" value="LACTB2-like_MBL-fold"/>
</dbReference>
<evidence type="ECO:0000256" key="4">
    <source>
        <dbReference type="ARBA" id="ARBA00022833"/>
    </source>
</evidence>
<organism evidence="7 8">
    <name type="scientific">Necator americanus</name>
    <name type="common">Human hookworm</name>
    <dbReference type="NCBI Taxonomy" id="51031"/>
    <lineage>
        <taxon>Eukaryota</taxon>
        <taxon>Metazoa</taxon>
        <taxon>Ecdysozoa</taxon>
        <taxon>Nematoda</taxon>
        <taxon>Chromadorea</taxon>
        <taxon>Rhabditida</taxon>
        <taxon>Rhabditina</taxon>
        <taxon>Rhabditomorpha</taxon>
        <taxon>Strongyloidea</taxon>
        <taxon>Ancylostomatidae</taxon>
        <taxon>Bunostominae</taxon>
        <taxon>Necator</taxon>
    </lineage>
</organism>
<proteinExistence type="inferred from homology"/>
<keyword evidence="3" id="KW-0378">Hydrolase</keyword>
<evidence type="ECO:0000313" key="8">
    <source>
        <dbReference type="Proteomes" id="UP001303046"/>
    </source>
</evidence>
<evidence type="ECO:0000256" key="3">
    <source>
        <dbReference type="ARBA" id="ARBA00022801"/>
    </source>
</evidence>
<evidence type="ECO:0000256" key="2">
    <source>
        <dbReference type="ARBA" id="ARBA00022723"/>
    </source>
</evidence>
<evidence type="ECO:0000256" key="1">
    <source>
        <dbReference type="ARBA" id="ARBA00006759"/>
    </source>
</evidence>
<dbReference type="CDD" id="cd07722">
    <property type="entry name" value="LACTB2-like_MBL-fold"/>
    <property type="match status" value="1"/>
</dbReference>
<accession>A0ABR1ETD3</accession>
<dbReference type="Pfam" id="PF17778">
    <property type="entry name" value="WHD_BLACT"/>
    <property type="match status" value="1"/>
</dbReference>
<dbReference type="SUPFAM" id="SSF56281">
    <property type="entry name" value="Metallo-hydrolase/oxidoreductase"/>
    <property type="match status" value="1"/>
</dbReference>
<dbReference type="InterPro" id="IPR036866">
    <property type="entry name" value="RibonucZ/Hydroxyglut_hydro"/>
</dbReference>
<dbReference type="Gene3D" id="1.10.10.10">
    <property type="entry name" value="Winged helix-like DNA-binding domain superfamily/Winged helix DNA-binding domain"/>
    <property type="match status" value="1"/>
</dbReference>
<dbReference type="InterPro" id="IPR041516">
    <property type="entry name" value="LACTB2_WH"/>
</dbReference>
<name>A0ABR1ETD3_NECAM</name>
<evidence type="ECO:0000256" key="5">
    <source>
        <dbReference type="SAM" id="Phobius"/>
    </source>
</evidence>
<dbReference type="Pfam" id="PF00753">
    <property type="entry name" value="Lactamase_B"/>
    <property type="match status" value="1"/>
</dbReference>
<evidence type="ECO:0000259" key="6">
    <source>
        <dbReference type="SMART" id="SM00849"/>
    </source>
</evidence>
<keyword evidence="8" id="KW-1185">Reference proteome</keyword>
<dbReference type="Gene3D" id="3.60.15.10">
    <property type="entry name" value="Ribonuclease Z/Hydroxyacylglutathione hydrolase-like"/>
    <property type="match status" value="1"/>
</dbReference>
<comment type="similarity">
    <text evidence="1">Belongs to the metallo-beta-lactamase superfamily. Glyoxalase II family.</text>
</comment>
<sequence>MDEEEKEEEKKRIQSNMDYWTLFRRYLDFFYTCVTGYIYFQYSRRFQYKKPRENLTPLDDVVYISPNIIRVLGQNPGTFTLQGTNTYLVGSEKKKLLIDAGEANNMRYIGKLKESLGDATIEGIICTHWHHDHTGGCPSVRDHFRTSRGEKPPVYRRKYKTNKNLSECTYVEEGHVFKQDGITLRVIDTRGHTSDHISLFYEEEGVLFSGDCILGQGTSIFEDLSDYMRSLKKLLELPCKIICPGHGPVIIDAKAKIKEYIERREKREQQILDYFRKVVRANPLEVTRGLYKTLPRNVHVAAFRSTQLHLKKLEDEGKLRKTGLVDYVYVHC</sequence>
<protein>
    <recommendedName>
        <fullName evidence="6">Metallo-beta-lactamase domain-containing protein</fullName>
    </recommendedName>
</protein>
<keyword evidence="5" id="KW-0472">Membrane</keyword>
<keyword evidence="5" id="KW-0812">Transmembrane</keyword>
<gene>
    <name evidence="7" type="primary">Necator_chrX.g25840</name>
    <name evidence="7" type="ORF">RB195_025674</name>
</gene>